<organism evidence="1 2">
    <name type="scientific">Arcticibacter svalbardensis MN12-7</name>
    <dbReference type="NCBI Taxonomy" id="1150600"/>
    <lineage>
        <taxon>Bacteria</taxon>
        <taxon>Pseudomonadati</taxon>
        <taxon>Bacteroidota</taxon>
        <taxon>Sphingobacteriia</taxon>
        <taxon>Sphingobacteriales</taxon>
        <taxon>Sphingobacteriaceae</taxon>
        <taxon>Arcticibacter</taxon>
    </lineage>
</organism>
<evidence type="ECO:0000313" key="1">
    <source>
        <dbReference type="EMBL" id="EOR94816.1"/>
    </source>
</evidence>
<name>R9GSX7_9SPHI</name>
<comment type="caution">
    <text evidence="1">The sequence shown here is derived from an EMBL/GenBank/DDBJ whole genome shotgun (WGS) entry which is preliminary data.</text>
</comment>
<proteinExistence type="predicted"/>
<dbReference type="STRING" id="1150600.ADIARSV_2032"/>
<dbReference type="AlphaFoldDB" id="R9GSX7"/>
<sequence>MCDNVIINAKNHRMGYNNTLKLIFLFSKEMFIFVIKS</sequence>
<dbReference type="EMBL" id="AQPN01000077">
    <property type="protein sequence ID" value="EOR94816.1"/>
    <property type="molecule type" value="Genomic_DNA"/>
</dbReference>
<evidence type="ECO:0000313" key="2">
    <source>
        <dbReference type="Proteomes" id="UP000014174"/>
    </source>
</evidence>
<accession>R9GSX7</accession>
<gene>
    <name evidence="1" type="ORF">ADIARSV_2032</name>
</gene>
<dbReference type="Proteomes" id="UP000014174">
    <property type="component" value="Unassembled WGS sequence"/>
</dbReference>
<reference evidence="1 2" key="1">
    <citation type="journal article" date="2013" name="Genome Announc.">
        <title>Draft Genome Sequence of Arcticibacter svalbardensis Strain MN12-7T, a Member of the Family Sphingobacteriaceae Isolated from an Arctic Soil Sample.</title>
        <authorList>
            <person name="Shivaji S."/>
            <person name="Ara S."/>
            <person name="Prasad S."/>
            <person name="Manasa B.P."/>
            <person name="Begum Z."/>
            <person name="Singh A."/>
            <person name="Kumar Pinnaka A."/>
        </authorList>
    </citation>
    <scope>NUCLEOTIDE SEQUENCE [LARGE SCALE GENOMIC DNA]</scope>
    <source>
        <strain evidence="1 2">MN12-7</strain>
    </source>
</reference>
<keyword evidence="2" id="KW-1185">Reference proteome</keyword>
<protein>
    <submittedName>
        <fullName evidence="1">Uncharacterized protein</fullName>
    </submittedName>
</protein>